<accession>A0ABN1USP7</accession>
<name>A0ABN1USP7_9ACTN</name>
<dbReference type="Gene3D" id="3.30.200.20">
    <property type="entry name" value="Phosphorylase Kinase, domain 1"/>
    <property type="match status" value="1"/>
</dbReference>
<dbReference type="Proteomes" id="UP001501371">
    <property type="component" value="Unassembled WGS sequence"/>
</dbReference>
<dbReference type="Gene3D" id="3.90.1200.10">
    <property type="match status" value="1"/>
</dbReference>
<evidence type="ECO:0008006" key="4">
    <source>
        <dbReference type="Google" id="ProtNLM"/>
    </source>
</evidence>
<proteinExistence type="predicted"/>
<organism evidence="2 3">
    <name type="scientific">Streptomyces hebeiensis</name>
    <dbReference type="NCBI Taxonomy" id="229486"/>
    <lineage>
        <taxon>Bacteria</taxon>
        <taxon>Bacillati</taxon>
        <taxon>Actinomycetota</taxon>
        <taxon>Actinomycetes</taxon>
        <taxon>Kitasatosporales</taxon>
        <taxon>Streptomycetaceae</taxon>
        <taxon>Streptomyces</taxon>
    </lineage>
</organism>
<comment type="caution">
    <text evidence="2">The sequence shown here is derived from an EMBL/GenBank/DDBJ whole genome shotgun (WGS) entry which is preliminary data.</text>
</comment>
<feature type="region of interest" description="Disordered" evidence="1">
    <location>
        <begin position="128"/>
        <end position="157"/>
    </location>
</feature>
<dbReference type="SUPFAM" id="SSF56112">
    <property type="entry name" value="Protein kinase-like (PK-like)"/>
    <property type="match status" value="1"/>
</dbReference>
<feature type="compositionally biased region" description="Low complexity" evidence="1">
    <location>
        <begin position="128"/>
        <end position="154"/>
    </location>
</feature>
<dbReference type="RefSeq" id="WP_344274313.1">
    <property type="nucleotide sequence ID" value="NZ_BAAAKV010000018.1"/>
</dbReference>
<gene>
    <name evidence="2" type="ORF">GCM10009654_24090</name>
</gene>
<reference evidence="2 3" key="1">
    <citation type="journal article" date="2019" name="Int. J. Syst. Evol. Microbiol.">
        <title>The Global Catalogue of Microorganisms (GCM) 10K type strain sequencing project: providing services to taxonomists for standard genome sequencing and annotation.</title>
        <authorList>
            <consortium name="The Broad Institute Genomics Platform"/>
            <consortium name="The Broad Institute Genome Sequencing Center for Infectious Disease"/>
            <person name="Wu L."/>
            <person name="Ma J."/>
        </authorList>
    </citation>
    <scope>NUCLEOTIDE SEQUENCE [LARGE SCALE GENOMIC DNA]</scope>
    <source>
        <strain evidence="2 3">JCM 12696</strain>
    </source>
</reference>
<keyword evidence="3" id="KW-1185">Reference proteome</keyword>
<dbReference type="EMBL" id="BAAAKV010000018">
    <property type="protein sequence ID" value="GAA1166412.1"/>
    <property type="molecule type" value="Genomic_DNA"/>
</dbReference>
<dbReference type="InterPro" id="IPR011009">
    <property type="entry name" value="Kinase-like_dom_sf"/>
</dbReference>
<evidence type="ECO:0000313" key="3">
    <source>
        <dbReference type="Proteomes" id="UP001501371"/>
    </source>
</evidence>
<evidence type="ECO:0000313" key="2">
    <source>
        <dbReference type="EMBL" id="GAA1166412.1"/>
    </source>
</evidence>
<evidence type="ECO:0000256" key="1">
    <source>
        <dbReference type="SAM" id="MobiDB-lite"/>
    </source>
</evidence>
<sequence>MTRGARGARTVVPFGDELRDLLGEPRRARELAGSPRSRVWRVDLPDHGPAVVKQLVGGNGAAGRYAREVAALRLAGDAAPQVVPRLLGTEDRARLLVLERLEHGRPAEGWQVGYAAALARLHAAGQAAPRTRSSATPATAATAAASADPASEASVTDDLLPEEPVTEDLMTEASADEGALPRWAAPTGTDIDSFLALADTLGAPPVPSVRDELDALVQRLARPPARPALLHGDPCPGNDLHTPDGIRFIDFEQASIGRGVTELAYLRIGFPTCWCVTVAPEPLLTAAEDAYRSAWHEVTGEAAPDTTTSDLVDACAGWLIRGDALVQRAHRGTADRLARLAHRDWTWGTATARQRLLHRLRVVAEAVEDKDGDDTSLDGLGRLCGQMADRMTSRWPRLGPVPALRPDDSA</sequence>
<protein>
    <recommendedName>
        <fullName evidence="4">Aminoglycoside phosphotransferase</fullName>
    </recommendedName>
</protein>